<evidence type="ECO:0000256" key="2">
    <source>
        <dbReference type="ARBA" id="ARBA00022730"/>
    </source>
</evidence>
<comment type="caution">
    <text evidence="9">The sequence shown here is derived from an EMBL/GenBank/DDBJ whole genome shotgun (WGS) entry which is preliminary data.</text>
</comment>
<keyword evidence="3 7" id="KW-0694">RNA-binding</keyword>
<evidence type="ECO:0000313" key="10">
    <source>
        <dbReference type="Proteomes" id="UP000025171"/>
    </source>
</evidence>
<evidence type="ECO:0000256" key="7">
    <source>
        <dbReference type="HAMAP-Rule" id="MF_00503"/>
    </source>
</evidence>
<evidence type="ECO:0000256" key="6">
    <source>
        <dbReference type="ARBA" id="ARBA00035292"/>
    </source>
</evidence>
<keyword evidence="10" id="KW-1185">Reference proteome</keyword>
<dbReference type="GO" id="GO:0003735">
    <property type="term" value="F:structural constituent of ribosome"/>
    <property type="evidence" value="ECO:0007669"/>
    <property type="project" value="InterPro"/>
</dbReference>
<dbReference type="InterPro" id="IPR036935">
    <property type="entry name" value="Ribosomal_bL9_N_sf"/>
</dbReference>
<dbReference type="GO" id="GO:0006412">
    <property type="term" value="P:translation"/>
    <property type="evidence" value="ECO:0007669"/>
    <property type="project" value="UniProtKB-UniRule"/>
</dbReference>
<dbReference type="EMBL" id="ARYK01000001">
    <property type="protein sequence ID" value="KCZ93988.1"/>
    <property type="molecule type" value="Genomic_DNA"/>
</dbReference>
<dbReference type="eggNOG" id="COG0359">
    <property type="taxonomic scope" value="Bacteria"/>
</dbReference>
<organism evidence="9 10">
    <name type="scientific">Hyphomonas johnsonii MHS-2</name>
    <dbReference type="NCBI Taxonomy" id="1280950"/>
    <lineage>
        <taxon>Bacteria</taxon>
        <taxon>Pseudomonadati</taxon>
        <taxon>Pseudomonadota</taxon>
        <taxon>Alphaproteobacteria</taxon>
        <taxon>Hyphomonadales</taxon>
        <taxon>Hyphomonadaceae</taxon>
        <taxon>Hyphomonas</taxon>
    </lineage>
</organism>
<dbReference type="AlphaFoldDB" id="A0A059FU61"/>
<evidence type="ECO:0000313" key="9">
    <source>
        <dbReference type="EMBL" id="KCZ93988.1"/>
    </source>
</evidence>
<sequence>MQVILLERVERLGKIGDEVSVKNGFARNFLIPQGKALLANDKNRARFEAEREVIEQRNATARAAAQAEGETLEGAVFTMIRQAGDTGQLYGSVTARDVADAAEAAGHKFPRSGVRLDKPIKAIGIYDVAIRLHAEVTVNVQANIARSTEEAERQAKGEDIVAALQEANAAFADEQASELKEAAAELSDMIGGPDED</sequence>
<keyword evidence="5 7" id="KW-0687">Ribonucleoprotein</keyword>
<proteinExistence type="inferred from homology"/>
<dbReference type="GO" id="GO:0019843">
    <property type="term" value="F:rRNA binding"/>
    <property type="evidence" value="ECO:0007669"/>
    <property type="project" value="UniProtKB-UniRule"/>
</dbReference>
<evidence type="ECO:0000256" key="3">
    <source>
        <dbReference type="ARBA" id="ARBA00022884"/>
    </source>
</evidence>
<dbReference type="Gene3D" id="3.40.5.10">
    <property type="entry name" value="Ribosomal protein L9, N-terminal domain"/>
    <property type="match status" value="1"/>
</dbReference>
<dbReference type="Proteomes" id="UP000025171">
    <property type="component" value="Unassembled WGS sequence"/>
</dbReference>
<dbReference type="Pfam" id="PF03948">
    <property type="entry name" value="Ribosomal_L9_C"/>
    <property type="match status" value="1"/>
</dbReference>
<keyword evidence="4 7" id="KW-0689">Ribosomal protein</keyword>
<dbReference type="InterPro" id="IPR020070">
    <property type="entry name" value="Ribosomal_bL9_N"/>
</dbReference>
<dbReference type="Pfam" id="PF01281">
    <property type="entry name" value="Ribosomal_L9_N"/>
    <property type="match status" value="1"/>
</dbReference>
<dbReference type="PROSITE" id="PS00651">
    <property type="entry name" value="RIBOSOMAL_L9"/>
    <property type="match status" value="1"/>
</dbReference>
<dbReference type="InterPro" id="IPR020069">
    <property type="entry name" value="Ribosomal_bL9_C"/>
</dbReference>
<dbReference type="SUPFAM" id="SSF55653">
    <property type="entry name" value="Ribosomal protein L9 C-domain"/>
    <property type="match status" value="1"/>
</dbReference>
<comment type="similarity">
    <text evidence="1 7">Belongs to the bacterial ribosomal protein bL9 family.</text>
</comment>
<dbReference type="GO" id="GO:0005840">
    <property type="term" value="C:ribosome"/>
    <property type="evidence" value="ECO:0007669"/>
    <property type="project" value="UniProtKB-KW"/>
</dbReference>
<reference evidence="9 10" key="1">
    <citation type="journal article" date="2014" name="Antonie Van Leeuwenhoek">
        <title>Hyphomonas beringensis sp. nov. and Hyphomonas chukchiensis sp. nov., isolated from surface seawater of the Bering Sea and Chukchi Sea.</title>
        <authorList>
            <person name="Li C."/>
            <person name="Lai Q."/>
            <person name="Li G."/>
            <person name="Dong C."/>
            <person name="Wang J."/>
            <person name="Liao Y."/>
            <person name="Shao Z."/>
        </authorList>
    </citation>
    <scope>NUCLEOTIDE SEQUENCE [LARGE SCALE GENOMIC DNA]</scope>
    <source>
        <strain evidence="9 10">MHS-2</strain>
    </source>
</reference>
<gene>
    <name evidence="7" type="primary">rplI</name>
    <name evidence="9" type="ORF">HJO_01395</name>
</gene>
<dbReference type="RefSeq" id="WP_035612825.1">
    <property type="nucleotide sequence ID" value="NZ_ARYK01000001.1"/>
</dbReference>
<dbReference type="InterPro" id="IPR009027">
    <property type="entry name" value="Ribosomal_bL9/RNase_H1_N"/>
</dbReference>
<evidence type="ECO:0000256" key="4">
    <source>
        <dbReference type="ARBA" id="ARBA00022980"/>
    </source>
</evidence>
<dbReference type="OrthoDB" id="9788336at2"/>
<dbReference type="InterPro" id="IPR036791">
    <property type="entry name" value="Ribosomal_bL9_C_sf"/>
</dbReference>
<dbReference type="STRING" id="1280950.HJO_01395"/>
<feature type="domain" description="Ribosomal protein L9" evidence="8">
    <location>
        <begin position="13"/>
        <end position="40"/>
    </location>
</feature>
<dbReference type="Gene3D" id="3.10.430.100">
    <property type="entry name" value="Ribosomal protein L9, C-terminal domain"/>
    <property type="match status" value="1"/>
</dbReference>
<keyword evidence="2 7" id="KW-0699">rRNA-binding</keyword>
<dbReference type="HAMAP" id="MF_00503">
    <property type="entry name" value="Ribosomal_bL9"/>
    <property type="match status" value="1"/>
</dbReference>
<dbReference type="PANTHER" id="PTHR21368">
    <property type="entry name" value="50S RIBOSOMAL PROTEIN L9"/>
    <property type="match status" value="1"/>
</dbReference>
<accession>A0A059FU61</accession>
<protein>
    <recommendedName>
        <fullName evidence="6 7">Large ribosomal subunit protein bL9</fullName>
    </recommendedName>
</protein>
<comment type="function">
    <text evidence="7">Binds to the 23S rRNA.</text>
</comment>
<dbReference type="InterPro" id="IPR020594">
    <property type="entry name" value="Ribosomal_bL9_bac/chp"/>
</dbReference>
<dbReference type="InterPro" id="IPR000244">
    <property type="entry name" value="Ribosomal_bL9"/>
</dbReference>
<dbReference type="PATRIC" id="fig|1280950.3.peg.287"/>
<dbReference type="GO" id="GO:1990904">
    <property type="term" value="C:ribonucleoprotein complex"/>
    <property type="evidence" value="ECO:0007669"/>
    <property type="project" value="UniProtKB-KW"/>
</dbReference>
<evidence type="ECO:0000256" key="5">
    <source>
        <dbReference type="ARBA" id="ARBA00023274"/>
    </source>
</evidence>
<evidence type="ECO:0000259" key="8">
    <source>
        <dbReference type="PROSITE" id="PS00651"/>
    </source>
</evidence>
<dbReference type="SUPFAM" id="SSF55658">
    <property type="entry name" value="L9 N-domain-like"/>
    <property type="match status" value="1"/>
</dbReference>
<evidence type="ECO:0000256" key="1">
    <source>
        <dbReference type="ARBA" id="ARBA00010605"/>
    </source>
</evidence>
<dbReference type="NCBIfam" id="TIGR00158">
    <property type="entry name" value="L9"/>
    <property type="match status" value="1"/>
</dbReference>
<name>A0A059FU61_9PROT</name>